<protein>
    <submittedName>
        <fullName evidence="9">Hemicentin-1,Coadhesin,Adhesion G protein-coupled receptor B3,Mucin-like protein</fullName>
    </submittedName>
</protein>
<dbReference type="PROSITE" id="PS50092">
    <property type="entry name" value="TSP1"/>
    <property type="match status" value="27"/>
</dbReference>
<sequence length="2220" mass="243463">MFDTVRRSMKSKLWFICLAVVCLAYKTSAYSSCKDIYLADNRNSNGNYVIHHDGNAINVYCSFESNFGYTYISTESYDTELDISLLYTTRDFAKIRLRHSNGKQREVIVENLSSFQSLSTLYFGYNNHTSYQGPDNRNAALQPYLFLGFLPESLVRNKKTQGYRAAGKDFTFKNCDANPNSYITFYYNPNNTSPGRLGYTNHFMKGWMVNSEVLPMNNYMDTDFYFDWEMHMGGCGGFMTSHYMSNSRAALGLPFSIQPCDGVNCQNGGSCDSSGSQACCRCVGNYFGDRCENLDGGWTEWSVWSDCPETCSDEDLIRTRSCTNPSPENNGTVCQGHTSETISCTTAKCPVNGGWTEWSVWSDCPETCSDEELIRTRSCTNPHPENNGTVCQGNNTETISCYTAKCPVNGGWTEWSVWSDCPETCSDEDLIRTRSCTNPSPENNGTVCQGNTSETISCYTANCPVNGGWTEWSVWSDCPDTCSDEDLIRTRSCTNPSPENNGTVCQGNTSETISCYTAKCPVNGGWTEWSVWSDCPETCSDEDLIRTRSCTNPSPENNGTVCQGNTSETISCYTANCPVNGGWTEWSVWSDCPDTCGDEDLIRTRSCTNPSPENNGTVCQGNTSETISCSTAKCPVNGGWTEWSVWSDCPETCSDEELIRTRSCTNPHPENNGTVCQGSNTETISCYTAKCPVNGGWTEWSVWSDCPETCSDEELIRTRSCTNPSPINNGTVCQGNTSETISCYTANCPVNGGWTEWSVWSDCPDTCGDEDLIRTRSCTNPSPENNGTVCQGNTSETISCSTAKCPVNGGWTEWSVWSDCPETCSDEELIRTRSCTNPPPENNGTVCQGSNTETISCYTAKCPVNGGWTEWSVWSDCPETCSDEDLIRSRSCTNPSPENNGTVCQGNTSETISCSTAKCPVNGGWTEWSVWSDCPETCNDEHLIRTRSCTNPSPENNGTVCQGNNTETISCSTAICPVNGGWTEWSVWSDCPETCGDEDLIRNRSCSNPSPKNNGTVCQGNNTETISCHTAKCPVNGRWTEWSAWTDCPDTCGDENLTRTRSCTNPSPKNNGTVCQGNSSETISCYSAKCPVNGGWTEWSVWSDCPETCSDEELIRTRSCTNPSPENNGSVCQGNNTETISCYTAKCQVNGGWTEWSVWSDCPETCNDEDLIRTRSCTNPSPENNGTVCQGNNTETISCYTAKCSVNGGWTEWSVWSDCPDTCGDEDLIRTRSCTNPSPDNNGTVCQGNSSETISCYTAKCPINGGWTEWSDWSDCPETCSDEDLIRTRSCTNPSQENNGTVCQGNNTETISCSTAKCSVNGGWTEWSVWSDCPETCSDEDLVRTRSCTNPSPENNGTVCQGNTSETISCYTAKCPVNGGWTTWTSWTSCPETCNGETLNRTRSCSNPASENNGTECQGNDKEFMSCQTAQCPVNGGWSTWTSWTSCPETCDDEILNRTRSCSNPPSENNGTDCQGNYIEFMSCQAAQCPVNGGWTTWTSWTSCPETCNDETLNRTRSCSNPASVNNGTDCQGDDIEYMSCQAAQCRVNGQWSTWTPWTSCPETCIGETLNRTRSCSNPASENNGTDCQGNDIEFMSCQAAQCPVNGGWTSWTPWTSCPETCNGETLSRTRSCSNPESENNGTDCQGNDIEYISCQAAQCPVNGQWSTWTSWTSCPETCNDEYLNRTRSCSNPASENNGTDCQGNDIEFKSCQTAQCPVNGNWTSWSSWSDCPDNCDGEILSRKRNCTNPMPQNGGKYCIGNETDTASCEALGCPCIVDGGWSSWSSWSACPYSCHGHVLSRERTCTNPVPTNGGTYCTGNDTDTTSCESQGCPCKDMGSGFTRLNLNWKLFGVLTAVLFVWRFPMMINIAILSHVIWIYALSDCVDNDLMVFVDDTCLTVHMIPPYTTIYGSNVTYRCSSRLYSLQTAEFDFCPVELCTTSNAGNWTDAHLSCAQDECYTYGSSHLYAGKRNCGLSGTTCQAWNQQTPHAHPYVSADFPDASIDLAKNYCRDPAGSVGEPWCYTTNSSVVWEICEIPECTADCGPADLQVPVDHPCTEIHPITTPPTTYGTVINYKCKNLLSKVSPINDFCPVEVCQANGVWTNGSRSCGDKECYDSADGQSMWYEGRQICTSDGTPCVRWDSLSHGYPDSAFPEGSVSLAGAYCRDPDGSKGEPWCYTSGDFYYDFCGIADCLSLPVVPDTCDQTTVEAPTQGTVRFL</sequence>
<proteinExistence type="predicted"/>
<dbReference type="Proteomes" id="UP000507470">
    <property type="component" value="Unassembled WGS sequence"/>
</dbReference>
<name>A0A6J8BF63_MYTCO</name>
<evidence type="ECO:0000256" key="3">
    <source>
        <dbReference type="ARBA" id="ARBA00023157"/>
    </source>
</evidence>
<keyword evidence="1 5" id="KW-0420">Kringle</keyword>
<dbReference type="CDD" id="cd00108">
    <property type="entry name" value="KR"/>
    <property type="match status" value="1"/>
</dbReference>
<dbReference type="SUPFAM" id="SSF57440">
    <property type="entry name" value="Kringle-like"/>
    <property type="match status" value="2"/>
</dbReference>
<dbReference type="InterPro" id="IPR013806">
    <property type="entry name" value="Kringle-like"/>
</dbReference>
<keyword evidence="6" id="KW-0732">Signal</keyword>
<dbReference type="InterPro" id="IPR038178">
    <property type="entry name" value="Kringle_sf"/>
</dbReference>
<evidence type="ECO:0000256" key="1">
    <source>
        <dbReference type="ARBA" id="ARBA00022572"/>
    </source>
</evidence>
<feature type="disulfide bond" evidence="4">
    <location>
        <begin position="282"/>
        <end position="291"/>
    </location>
</feature>
<dbReference type="InterPro" id="IPR000742">
    <property type="entry name" value="EGF"/>
</dbReference>
<evidence type="ECO:0000259" key="8">
    <source>
        <dbReference type="PROSITE" id="PS50070"/>
    </source>
</evidence>
<evidence type="ECO:0000256" key="5">
    <source>
        <dbReference type="PROSITE-ProRule" id="PRU00121"/>
    </source>
</evidence>
<dbReference type="InterPro" id="IPR000001">
    <property type="entry name" value="Kringle"/>
</dbReference>
<dbReference type="EMBL" id="CACVKT020003176">
    <property type="protein sequence ID" value="CAC5382236.1"/>
    <property type="molecule type" value="Genomic_DNA"/>
</dbReference>
<dbReference type="SUPFAM" id="SSF82895">
    <property type="entry name" value="TSP-1 type 1 repeat"/>
    <property type="match status" value="27"/>
</dbReference>
<dbReference type="FunFam" id="2.20.100.10:FF:000002">
    <property type="entry name" value="Unc-5 netrin receptor C"/>
    <property type="match status" value="4"/>
</dbReference>
<keyword evidence="3 4" id="KW-1015">Disulfide bond</keyword>
<evidence type="ECO:0000256" key="2">
    <source>
        <dbReference type="ARBA" id="ARBA00022737"/>
    </source>
</evidence>
<organism evidence="9 10">
    <name type="scientific">Mytilus coruscus</name>
    <name type="common">Sea mussel</name>
    <dbReference type="NCBI Taxonomy" id="42192"/>
    <lineage>
        <taxon>Eukaryota</taxon>
        <taxon>Metazoa</taxon>
        <taxon>Spiralia</taxon>
        <taxon>Lophotrochozoa</taxon>
        <taxon>Mollusca</taxon>
        <taxon>Bivalvia</taxon>
        <taxon>Autobranchia</taxon>
        <taxon>Pteriomorphia</taxon>
        <taxon>Mytilida</taxon>
        <taxon>Mytiloidea</taxon>
        <taxon>Mytilidae</taxon>
        <taxon>Mytilinae</taxon>
        <taxon>Mytilus</taxon>
    </lineage>
</organism>
<dbReference type="PROSITE" id="PS00022">
    <property type="entry name" value="EGF_1"/>
    <property type="match status" value="1"/>
</dbReference>
<keyword evidence="9" id="KW-0675">Receptor</keyword>
<dbReference type="InterPro" id="IPR000884">
    <property type="entry name" value="TSP1_rpt"/>
</dbReference>
<evidence type="ECO:0000313" key="9">
    <source>
        <dbReference type="EMBL" id="CAC5382236.1"/>
    </source>
</evidence>
<feature type="signal peptide" evidence="6">
    <location>
        <begin position="1"/>
        <end position="29"/>
    </location>
</feature>
<accession>A0A6J8BF63</accession>
<dbReference type="InterPro" id="IPR036383">
    <property type="entry name" value="TSP1_rpt_sf"/>
</dbReference>
<dbReference type="PROSITE" id="PS50026">
    <property type="entry name" value="EGF_3"/>
    <property type="match status" value="1"/>
</dbReference>
<dbReference type="Gene3D" id="2.20.100.10">
    <property type="entry name" value="Thrombospondin type-1 (TSP1) repeat"/>
    <property type="match status" value="27"/>
</dbReference>
<feature type="chain" id="PRO_5026667455" evidence="6">
    <location>
        <begin position="30"/>
        <end position="2220"/>
    </location>
</feature>
<dbReference type="FunFam" id="2.20.100.10:FF:000001">
    <property type="entry name" value="semaphorin-5A isoform X1"/>
    <property type="match status" value="23"/>
</dbReference>
<feature type="disulfide bond" evidence="5">
    <location>
        <begin position="2139"/>
        <end position="2178"/>
    </location>
</feature>
<dbReference type="OrthoDB" id="446173at2759"/>
<feature type="domain" description="EGF-like" evidence="7">
    <location>
        <begin position="256"/>
        <end position="292"/>
    </location>
</feature>
<dbReference type="Pfam" id="PF00090">
    <property type="entry name" value="TSP_1"/>
    <property type="match status" value="27"/>
</dbReference>
<feature type="domain" description="Kringle" evidence="8">
    <location>
        <begin position="1958"/>
        <end position="2040"/>
    </location>
</feature>
<dbReference type="PANTHER" id="PTHR22906">
    <property type="entry name" value="PROPERDIN"/>
    <property type="match status" value="1"/>
</dbReference>
<dbReference type="SMART" id="SM00209">
    <property type="entry name" value="TSP1"/>
    <property type="match status" value="27"/>
</dbReference>
<dbReference type="PROSITE" id="PS50070">
    <property type="entry name" value="KRINGLE_2"/>
    <property type="match status" value="2"/>
</dbReference>
<dbReference type="Gene3D" id="2.40.20.10">
    <property type="entry name" value="Plasminogen Kringle 4"/>
    <property type="match status" value="2"/>
</dbReference>
<evidence type="ECO:0000259" key="7">
    <source>
        <dbReference type="PROSITE" id="PS50026"/>
    </source>
</evidence>
<feature type="domain" description="Kringle" evidence="8">
    <location>
        <begin position="2117"/>
        <end position="2194"/>
    </location>
</feature>
<dbReference type="SMART" id="SM00130">
    <property type="entry name" value="KR"/>
    <property type="match status" value="2"/>
</dbReference>
<evidence type="ECO:0000313" key="10">
    <source>
        <dbReference type="Proteomes" id="UP000507470"/>
    </source>
</evidence>
<keyword evidence="4" id="KW-0245">EGF-like domain</keyword>
<dbReference type="PANTHER" id="PTHR22906:SF21">
    <property type="entry name" value="SEMA DOMAIN-CONTAINING PROTEIN"/>
    <property type="match status" value="1"/>
</dbReference>
<evidence type="ECO:0000256" key="4">
    <source>
        <dbReference type="PROSITE-ProRule" id="PRU00076"/>
    </source>
</evidence>
<reference evidence="9 10" key="1">
    <citation type="submission" date="2020-06" db="EMBL/GenBank/DDBJ databases">
        <authorList>
            <person name="Li R."/>
            <person name="Bekaert M."/>
        </authorList>
    </citation>
    <scope>NUCLEOTIDE SEQUENCE [LARGE SCALE GENOMIC DNA]</scope>
    <source>
        <strain evidence="10">wild</strain>
    </source>
</reference>
<gene>
    <name evidence="9" type="ORF">MCOR_18083</name>
</gene>
<dbReference type="InterPro" id="IPR052065">
    <property type="entry name" value="Compl_asym_regulator"/>
</dbReference>
<feature type="disulfide bond" evidence="5">
    <location>
        <begin position="2166"/>
        <end position="2189"/>
    </location>
</feature>
<comment type="caution">
    <text evidence="4">Lacks conserved residue(s) required for the propagation of feature annotation.</text>
</comment>
<evidence type="ECO:0000256" key="6">
    <source>
        <dbReference type="SAM" id="SignalP"/>
    </source>
</evidence>
<keyword evidence="2" id="KW-0677">Repeat</keyword>
<keyword evidence="10" id="KW-1185">Reference proteome</keyword>